<feature type="transmembrane region" description="Helical" evidence="1">
    <location>
        <begin position="165"/>
        <end position="186"/>
    </location>
</feature>
<dbReference type="PANTHER" id="PTHR28026:SF9">
    <property type="entry name" value="2-HYDROXY-PALMITIC ACID DIOXYGENASE MPO1"/>
    <property type="match status" value="1"/>
</dbReference>
<dbReference type="EMBL" id="CP119958">
    <property type="protein sequence ID" value="WFD38076.1"/>
    <property type="molecule type" value="Genomic_DNA"/>
</dbReference>
<dbReference type="InterPro" id="IPR009305">
    <property type="entry name" value="Mpo1-like"/>
</dbReference>
<dbReference type="GO" id="GO:0046521">
    <property type="term" value="P:sphingoid catabolic process"/>
    <property type="evidence" value="ECO:0007669"/>
    <property type="project" value="TreeGrafter"/>
</dbReference>
<evidence type="ECO:0000313" key="3">
    <source>
        <dbReference type="Proteomes" id="UP001217754"/>
    </source>
</evidence>
<accession>A0AAF0EW67</accession>
<dbReference type="RefSeq" id="XP_060120973.1">
    <property type="nucleotide sequence ID" value="XM_060264990.1"/>
</dbReference>
<keyword evidence="1" id="KW-0812">Transmembrane</keyword>
<dbReference type="GeneID" id="85224673"/>
<sequence length="221" mass="24867">MGLSANPLSLREQLAFYGAYHTNNVNVFIHIICVPLIYMSILSLLLTTGFSLDNVARQLPQFAQTPLHELSTFLAKHVPNSVYQHLNLASFLSVVYLAYYAVLDVAAATLLSPLWAAYYFVSWALIEYHPKGQQIALGVFLFGWIAQFYGHGVHEGRAPALLDNLLGALVLAPLFVFLEVLFFFGYRPELQKWLKNETGRLITQFRTEQASKQRAEAAKSK</sequence>
<protein>
    <submittedName>
        <fullName evidence="2">Uncharacterized protein</fullName>
    </submittedName>
</protein>
<evidence type="ECO:0000256" key="1">
    <source>
        <dbReference type="SAM" id="Phobius"/>
    </source>
</evidence>
<feature type="transmembrane region" description="Helical" evidence="1">
    <location>
        <begin position="105"/>
        <end position="126"/>
    </location>
</feature>
<reference evidence="2" key="1">
    <citation type="submission" date="2023-03" db="EMBL/GenBank/DDBJ databases">
        <title>Mating type loci evolution in Malassezia.</title>
        <authorList>
            <person name="Coelho M.A."/>
        </authorList>
    </citation>
    <scope>NUCLEOTIDE SEQUENCE</scope>
    <source>
        <strain evidence="2">CBS 9431</strain>
    </source>
</reference>
<dbReference type="GO" id="GO:0016020">
    <property type="term" value="C:membrane"/>
    <property type="evidence" value="ECO:0007669"/>
    <property type="project" value="GOC"/>
</dbReference>
<organism evidence="2 3">
    <name type="scientific">Malassezia japonica</name>
    <dbReference type="NCBI Taxonomy" id="223818"/>
    <lineage>
        <taxon>Eukaryota</taxon>
        <taxon>Fungi</taxon>
        <taxon>Dikarya</taxon>
        <taxon>Basidiomycota</taxon>
        <taxon>Ustilaginomycotina</taxon>
        <taxon>Malasseziomycetes</taxon>
        <taxon>Malasseziales</taxon>
        <taxon>Malasseziaceae</taxon>
        <taxon>Malassezia</taxon>
    </lineage>
</organism>
<evidence type="ECO:0000313" key="2">
    <source>
        <dbReference type="EMBL" id="WFD38076.1"/>
    </source>
</evidence>
<keyword evidence="3" id="KW-1185">Reference proteome</keyword>
<keyword evidence="1" id="KW-0472">Membrane</keyword>
<keyword evidence="1" id="KW-1133">Transmembrane helix</keyword>
<dbReference type="Pfam" id="PF06127">
    <property type="entry name" value="Mpo1-like"/>
    <property type="match status" value="1"/>
</dbReference>
<dbReference type="GO" id="GO:0005783">
    <property type="term" value="C:endoplasmic reticulum"/>
    <property type="evidence" value="ECO:0007669"/>
    <property type="project" value="TreeGrafter"/>
</dbReference>
<dbReference type="AlphaFoldDB" id="A0AAF0EW67"/>
<dbReference type="PANTHER" id="PTHR28026">
    <property type="entry name" value="DUF962 DOMAIN PROTEIN (AFU_ORTHOLOGUE AFUA_8G05310)"/>
    <property type="match status" value="1"/>
</dbReference>
<feature type="transmembrane region" description="Helical" evidence="1">
    <location>
        <begin position="135"/>
        <end position="153"/>
    </location>
</feature>
<dbReference type="Proteomes" id="UP001217754">
    <property type="component" value="Chromosome 1"/>
</dbReference>
<name>A0AAF0EW67_9BASI</name>
<proteinExistence type="predicted"/>
<gene>
    <name evidence="2" type="ORF">MJAP1_001024</name>
</gene>
<feature type="transmembrane region" description="Helical" evidence="1">
    <location>
        <begin position="27"/>
        <end position="52"/>
    </location>
</feature>